<feature type="transmembrane region" description="Helical" evidence="1">
    <location>
        <begin position="7"/>
        <end position="27"/>
    </location>
</feature>
<proteinExistence type="predicted"/>
<gene>
    <name evidence="2" type="ORF">JZO76_07205</name>
</gene>
<comment type="caution">
    <text evidence="2">The sequence shown here is derived from an EMBL/GenBank/DDBJ whole genome shotgun (WGS) entry which is preliminary data.</text>
</comment>
<reference evidence="2 3" key="1">
    <citation type="submission" date="2021-03" db="EMBL/GenBank/DDBJ databases">
        <title>Enterococcal diversity collection.</title>
        <authorList>
            <person name="Gilmore M.S."/>
            <person name="Schwartzman J."/>
            <person name="Van Tyne D."/>
            <person name="Martin M."/>
            <person name="Earl A.M."/>
            <person name="Manson A.L."/>
            <person name="Straub T."/>
            <person name="Salamzade R."/>
            <person name="Saavedra J."/>
            <person name="Lebreton F."/>
            <person name="Prichula J."/>
            <person name="Schaufler K."/>
            <person name="Gaca A."/>
            <person name="Sgardioli B."/>
            <person name="Wagenaar J."/>
            <person name="Strong T."/>
        </authorList>
    </citation>
    <scope>NUCLEOTIDE SEQUENCE [LARGE SCALE GENOMIC DNA]</scope>
    <source>
        <strain evidence="2 3">MJM12</strain>
    </source>
</reference>
<keyword evidence="1" id="KW-0472">Membrane</keyword>
<protein>
    <submittedName>
        <fullName evidence="2">Uncharacterized protein</fullName>
    </submittedName>
</protein>
<evidence type="ECO:0000313" key="3">
    <source>
        <dbReference type="Proteomes" id="UP000664256"/>
    </source>
</evidence>
<evidence type="ECO:0000256" key="1">
    <source>
        <dbReference type="SAM" id="Phobius"/>
    </source>
</evidence>
<accession>A0ABS3H788</accession>
<sequence>MTKHKCSMLILFTVVVAMVTAMFSWLGSINLNITLIVIVIIAALIVSALIGYRMHIVDVEKGIY</sequence>
<feature type="transmembrane region" description="Helical" evidence="1">
    <location>
        <begin position="33"/>
        <end position="52"/>
    </location>
</feature>
<organism evidence="2 3">
    <name type="scientific">Candidatus Enterococcus myersii</name>
    <dbReference type="NCBI Taxonomy" id="2815322"/>
    <lineage>
        <taxon>Bacteria</taxon>
        <taxon>Bacillati</taxon>
        <taxon>Bacillota</taxon>
        <taxon>Bacilli</taxon>
        <taxon>Lactobacillales</taxon>
        <taxon>Enterococcaceae</taxon>
        <taxon>Enterococcus</taxon>
    </lineage>
</organism>
<name>A0ABS3H788_9ENTE</name>
<evidence type="ECO:0000313" key="2">
    <source>
        <dbReference type="EMBL" id="MBO0449326.1"/>
    </source>
</evidence>
<keyword evidence="3" id="KW-1185">Reference proteome</keyword>
<dbReference type="Proteomes" id="UP000664256">
    <property type="component" value="Unassembled WGS sequence"/>
</dbReference>
<keyword evidence="1" id="KW-1133">Transmembrane helix</keyword>
<dbReference type="EMBL" id="JAFLVT010000008">
    <property type="protein sequence ID" value="MBO0449326.1"/>
    <property type="molecule type" value="Genomic_DNA"/>
</dbReference>
<keyword evidence="1" id="KW-0812">Transmembrane</keyword>